<keyword evidence="7" id="KW-1185">Reference proteome</keyword>
<dbReference type="GO" id="GO:0016740">
    <property type="term" value="F:transferase activity"/>
    <property type="evidence" value="ECO:0007669"/>
    <property type="project" value="UniProtKB-KW"/>
</dbReference>
<evidence type="ECO:0000259" key="5">
    <source>
        <dbReference type="Pfam" id="PF05686"/>
    </source>
</evidence>
<dbReference type="InterPro" id="IPR051091">
    <property type="entry name" value="O-Glucosyltr/Glycosyltrsf_90"/>
</dbReference>
<keyword evidence="4" id="KW-0732">Signal</keyword>
<evidence type="ECO:0000313" key="6">
    <source>
        <dbReference type="EMBL" id="PNH03508.1"/>
    </source>
</evidence>
<feature type="chain" id="PRO_5014408070" description="Glycosyl transferase CAP10 domain-containing protein" evidence="4">
    <location>
        <begin position="27"/>
        <end position="572"/>
    </location>
</feature>
<evidence type="ECO:0000256" key="2">
    <source>
        <dbReference type="ARBA" id="ARBA00022679"/>
    </source>
</evidence>
<evidence type="ECO:0000256" key="1">
    <source>
        <dbReference type="ARBA" id="ARBA00010118"/>
    </source>
</evidence>
<keyword evidence="2" id="KW-0808">Transferase</keyword>
<evidence type="ECO:0000313" key="7">
    <source>
        <dbReference type="Proteomes" id="UP000236333"/>
    </source>
</evidence>
<sequence>MVIRSTRARRSALLLVALACSIKVQGQAGPADEPVVMVEAPGFHRATTDEEMAGIYRDNLDADLAPWLGRQYTVRQLYDLVDELIKGRPQKYLSLVVIKGGEVMSLPLAAKPMKLTINRMRAIVEGLRNGTAAGLAYPDSLYLLNVWDEGRCVAARPVLGPDGRRPANKPRSARKKGPACAVPLFSLIKSWDHEVKASDETDLLHPCFNHVYGNLVNYPWERKADKALMRAAMQAQMRRNCTRLWIIELQRSHPEGQRLLDAGITNNLNKRHKLELANFVNISDHARWKYLLSADGFTASCRLGKLLATNSVVLKGRRRPADEPVIMAKAPGFHRAMTDEEMAGIYRDNLDADLAPWLGRQYTVRQLYDFVDELIKDRPQKYLSLVVIKGGEVLSLPLVANPPSLASSRTRAMVEGLRNGTAAGLAYPDSLYLLNVWDEGRCVAERPVLGPDGRRASNKPRSERKQGSSCAVPLFSIIKRWDIEVKASNETDLLHPTFKHEYGDELVFYPWERKADKALMRAGMQAQMRSNCTRLWIVELQRSHPEGQRLLDAGITKNRSKHKLELEAAPIT</sequence>
<comment type="similarity">
    <text evidence="1">Belongs to the glycosyltransferase 90 family.</text>
</comment>
<evidence type="ECO:0000256" key="4">
    <source>
        <dbReference type="SAM" id="SignalP"/>
    </source>
</evidence>
<protein>
    <recommendedName>
        <fullName evidence="5">Glycosyl transferase CAP10 domain-containing protein</fullName>
    </recommendedName>
</protein>
<dbReference type="Proteomes" id="UP000236333">
    <property type="component" value="Unassembled WGS sequence"/>
</dbReference>
<dbReference type="Pfam" id="PF05686">
    <property type="entry name" value="Glyco_transf_90"/>
    <property type="match status" value="1"/>
</dbReference>
<dbReference type="EMBL" id="PGGS01000495">
    <property type="protein sequence ID" value="PNH03508.1"/>
    <property type="molecule type" value="Genomic_DNA"/>
</dbReference>
<dbReference type="PANTHER" id="PTHR12203">
    <property type="entry name" value="KDEL LYS-ASP-GLU-LEU CONTAINING - RELATED"/>
    <property type="match status" value="1"/>
</dbReference>
<dbReference type="OrthoDB" id="2012775at2759"/>
<name>A0A2J7ZTC7_9CHLO</name>
<evidence type="ECO:0000256" key="3">
    <source>
        <dbReference type="SAM" id="MobiDB-lite"/>
    </source>
</evidence>
<dbReference type="AlphaFoldDB" id="A0A2J7ZTC7"/>
<feature type="region of interest" description="Disordered" evidence="3">
    <location>
        <begin position="448"/>
        <end position="467"/>
    </location>
</feature>
<proteinExistence type="inferred from homology"/>
<organism evidence="6 7">
    <name type="scientific">Tetrabaena socialis</name>
    <dbReference type="NCBI Taxonomy" id="47790"/>
    <lineage>
        <taxon>Eukaryota</taxon>
        <taxon>Viridiplantae</taxon>
        <taxon>Chlorophyta</taxon>
        <taxon>core chlorophytes</taxon>
        <taxon>Chlorophyceae</taxon>
        <taxon>CS clade</taxon>
        <taxon>Chlamydomonadales</taxon>
        <taxon>Tetrabaenaceae</taxon>
        <taxon>Tetrabaena</taxon>
    </lineage>
</organism>
<gene>
    <name evidence="6" type="ORF">TSOC_010428</name>
</gene>
<reference evidence="6 7" key="1">
    <citation type="journal article" date="2017" name="Mol. Biol. Evol.">
        <title>The 4-celled Tetrabaena socialis nuclear genome reveals the essential components for genetic control of cell number at the origin of multicellularity in the volvocine lineage.</title>
        <authorList>
            <person name="Featherston J."/>
            <person name="Arakaki Y."/>
            <person name="Hanschen E.R."/>
            <person name="Ferris P.J."/>
            <person name="Michod R.E."/>
            <person name="Olson B.J.S.C."/>
            <person name="Nozaki H."/>
            <person name="Durand P.M."/>
        </authorList>
    </citation>
    <scope>NUCLEOTIDE SEQUENCE [LARGE SCALE GENOMIC DNA]</scope>
    <source>
        <strain evidence="6 7">NIES-571</strain>
    </source>
</reference>
<dbReference type="InterPro" id="IPR006598">
    <property type="entry name" value="CAP10"/>
</dbReference>
<comment type="caution">
    <text evidence="6">The sequence shown here is derived from an EMBL/GenBank/DDBJ whole genome shotgun (WGS) entry which is preliminary data.</text>
</comment>
<feature type="compositionally biased region" description="Basic and acidic residues" evidence="3">
    <location>
        <begin position="452"/>
        <end position="466"/>
    </location>
</feature>
<feature type="signal peptide" evidence="4">
    <location>
        <begin position="1"/>
        <end position="26"/>
    </location>
</feature>
<accession>A0A2J7ZTC7</accession>
<feature type="domain" description="Glycosyl transferase CAP10" evidence="5">
    <location>
        <begin position="217"/>
        <end position="317"/>
    </location>
</feature>
<dbReference type="PANTHER" id="PTHR12203:SF35">
    <property type="entry name" value="PROTEIN O-GLUCOSYLTRANSFERASE 1"/>
    <property type="match status" value="1"/>
</dbReference>